<comment type="similarity">
    <text evidence="1">Belongs to the IS150/IS1296 orfA family.</text>
</comment>
<dbReference type="Gene3D" id="1.10.10.10">
    <property type="entry name" value="Winged helix-like DNA-binding domain superfamily/Winged helix DNA-binding domain"/>
    <property type="match status" value="1"/>
</dbReference>
<dbReference type="Proteomes" id="UP000278983">
    <property type="component" value="Unassembled WGS sequence"/>
</dbReference>
<evidence type="ECO:0000259" key="3">
    <source>
        <dbReference type="Pfam" id="PF13518"/>
    </source>
</evidence>
<evidence type="ECO:0000313" key="4">
    <source>
        <dbReference type="EMBL" id="RUL58545.1"/>
    </source>
</evidence>
<dbReference type="InterPro" id="IPR009057">
    <property type="entry name" value="Homeodomain-like_sf"/>
</dbReference>
<organism evidence="5 6">
    <name type="scientific">Prevotella koreensis</name>
    <dbReference type="NCBI Taxonomy" id="2490854"/>
    <lineage>
        <taxon>Bacteria</taxon>
        <taxon>Pseudomonadati</taxon>
        <taxon>Bacteroidota</taxon>
        <taxon>Bacteroidia</taxon>
        <taxon>Bacteroidales</taxon>
        <taxon>Prevotellaceae</taxon>
        <taxon>Prevotella</taxon>
    </lineage>
</organism>
<name>A0A3S0RZC0_9BACT</name>
<feature type="compositionally biased region" description="Basic residues" evidence="2">
    <location>
        <begin position="117"/>
        <end position="131"/>
    </location>
</feature>
<dbReference type="RefSeq" id="WP_126677643.1">
    <property type="nucleotide sequence ID" value="NZ_CAUUVU010000001.1"/>
</dbReference>
<evidence type="ECO:0000256" key="1">
    <source>
        <dbReference type="ARBA" id="ARBA00038232"/>
    </source>
</evidence>
<proteinExistence type="inferred from homology"/>
<dbReference type="AlphaFoldDB" id="A0A3S0RZC0"/>
<dbReference type="InterPro" id="IPR055247">
    <property type="entry name" value="InsJ-like_HTH"/>
</dbReference>
<dbReference type="EMBL" id="RYYU01000001">
    <property type="protein sequence ID" value="RUL58545.1"/>
    <property type="molecule type" value="Genomic_DNA"/>
</dbReference>
<feature type="region of interest" description="Disordered" evidence="2">
    <location>
        <begin position="117"/>
        <end position="136"/>
    </location>
</feature>
<dbReference type="InterPro" id="IPR052057">
    <property type="entry name" value="IS150/IS1296_orfA-like"/>
</dbReference>
<evidence type="ECO:0000313" key="5">
    <source>
        <dbReference type="EMBL" id="RUL59024.1"/>
    </source>
</evidence>
<evidence type="ECO:0000313" key="6">
    <source>
        <dbReference type="Proteomes" id="UP000278983"/>
    </source>
</evidence>
<sequence length="178" mass="20494">MSIKNRKKHDLEDLQKYMYLLDDGHSFESIHTTYGINTEHLKVLRSRYLQQGPCGLQKGKNIKADFALKKQIVLEIEKKHLTLHAASLKFGAAPQTISRWLKAYREEGLSALCKFKRRGRPPGMGRPKKNSKPLSELEKLQKENQELKTENALLKKVRALVEERNALLREIGHVPSKN</sequence>
<accession>A0A3S0RZC0</accession>
<feature type="domain" description="Insertion element IS150 protein InsJ-like helix-turn-helix" evidence="3">
    <location>
        <begin position="69"/>
        <end position="121"/>
    </location>
</feature>
<protein>
    <recommendedName>
        <fullName evidence="3">Insertion element IS150 protein InsJ-like helix-turn-helix domain-containing protein</fullName>
    </recommendedName>
</protein>
<dbReference type="Pfam" id="PF13518">
    <property type="entry name" value="HTH_28"/>
    <property type="match status" value="1"/>
</dbReference>
<dbReference type="PANTHER" id="PTHR33795">
    <property type="entry name" value="INSERTION ELEMENT IS150 PROTEIN INSJ"/>
    <property type="match status" value="1"/>
</dbReference>
<dbReference type="PANTHER" id="PTHR33795:SF1">
    <property type="entry name" value="INSERTION ELEMENT IS150 PROTEIN INSJ"/>
    <property type="match status" value="1"/>
</dbReference>
<dbReference type="SUPFAM" id="SSF46689">
    <property type="entry name" value="Homeodomain-like"/>
    <property type="match status" value="1"/>
</dbReference>
<reference evidence="5 6" key="1">
    <citation type="submission" date="2018-12" db="EMBL/GenBank/DDBJ databases">
        <title>Genome sequencing of Prevotella sp. KCOM 3155 (= JS262).</title>
        <authorList>
            <person name="Kook J.-K."/>
            <person name="Park S.-N."/>
            <person name="Lim Y.K."/>
        </authorList>
    </citation>
    <scope>NUCLEOTIDE SEQUENCE [LARGE SCALE GENOMIC DNA]</scope>
    <source>
        <strain evidence="5 6">KCOM 3155</strain>
    </source>
</reference>
<keyword evidence="6" id="KW-1185">Reference proteome</keyword>
<dbReference type="EMBL" id="RYYU01000001">
    <property type="protein sequence ID" value="RUL59024.1"/>
    <property type="molecule type" value="Genomic_DNA"/>
</dbReference>
<evidence type="ECO:0000256" key="2">
    <source>
        <dbReference type="SAM" id="MobiDB-lite"/>
    </source>
</evidence>
<dbReference type="InterPro" id="IPR036388">
    <property type="entry name" value="WH-like_DNA-bd_sf"/>
</dbReference>
<dbReference type="OrthoDB" id="2943149at2"/>
<gene>
    <name evidence="4" type="ORF">EHV08_01360</name>
    <name evidence="5" type="ORF">EHV08_04050</name>
</gene>
<comment type="caution">
    <text evidence="5">The sequence shown here is derived from an EMBL/GenBank/DDBJ whole genome shotgun (WGS) entry which is preliminary data.</text>
</comment>